<protein>
    <submittedName>
        <fullName evidence="1">Uncharacterized protein</fullName>
    </submittedName>
</protein>
<name>A0A976FJL0_BRELC</name>
<reference evidence="1 2" key="1">
    <citation type="journal article" date="2021" name="Genome Biol.">
        <title>AFLAP: assembly-free linkage analysis pipeline using k-mers from genome sequencing data.</title>
        <authorList>
            <person name="Fletcher K."/>
            <person name="Zhang L."/>
            <person name="Gil J."/>
            <person name="Han R."/>
            <person name="Cavanaugh K."/>
            <person name="Michelmore R."/>
        </authorList>
    </citation>
    <scope>NUCLEOTIDE SEQUENCE [LARGE SCALE GENOMIC DNA]</scope>
    <source>
        <strain evidence="1 2">SF5</strain>
    </source>
</reference>
<dbReference type="RefSeq" id="XP_067817218.1">
    <property type="nucleotide sequence ID" value="XM_067967838.1"/>
</dbReference>
<evidence type="ECO:0000313" key="1">
    <source>
        <dbReference type="EMBL" id="TDH67719.1"/>
    </source>
</evidence>
<dbReference type="KEGG" id="blac:94353509"/>
<comment type="caution">
    <text evidence="1">The sequence shown here is derived from an EMBL/GenBank/DDBJ whole genome shotgun (WGS) entry which is preliminary data.</text>
</comment>
<accession>A0A976FJL0</accession>
<dbReference type="Proteomes" id="UP000294530">
    <property type="component" value="Unassembled WGS sequence"/>
</dbReference>
<keyword evidence="2" id="KW-1185">Reference proteome</keyword>
<organism evidence="1 2">
    <name type="scientific">Bremia lactucae</name>
    <name type="common">Lettuce downy mildew</name>
    <dbReference type="NCBI Taxonomy" id="4779"/>
    <lineage>
        <taxon>Eukaryota</taxon>
        <taxon>Sar</taxon>
        <taxon>Stramenopiles</taxon>
        <taxon>Oomycota</taxon>
        <taxon>Peronosporomycetes</taxon>
        <taxon>Peronosporales</taxon>
        <taxon>Peronosporaceae</taxon>
        <taxon>Bremia</taxon>
    </lineage>
</organism>
<evidence type="ECO:0000313" key="2">
    <source>
        <dbReference type="Proteomes" id="UP000294530"/>
    </source>
</evidence>
<sequence>MATGFNDCRGSSIAADVDACIERMLDHFESCEQALRIDVLRALSTQAKLAYETERIREHLTKHPVSQDLINGITSQSIIYKMLAQRLTVDSCSCNYDVKSNVVMTTSVRWTLEPTSGTKITKKRKKLTSVVTKKKAMLTKYRFERVIHTKGEHEEKDEEETRINFSIVVAFGDDDANPQELLRFEMVCEHAYPTRYYEVRQISEPESEELLTKEEHIENAEHEENQTANRDGGVKKEVNTFGEELRAFYLSDEVLDNMVGWTGSGDEELNAVDVIGFFMALPVHEDEWLIDERVCEILF</sequence>
<dbReference type="EMBL" id="SHOA02000013">
    <property type="protein sequence ID" value="TDH67719.1"/>
    <property type="molecule type" value="Genomic_DNA"/>
</dbReference>
<proteinExistence type="predicted"/>
<dbReference type="GeneID" id="94353509"/>
<dbReference type="OrthoDB" id="126538at2759"/>
<gene>
    <name evidence="1" type="ORF">CCR75_009801</name>
</gene>
<dbReference type="AlphaFoldDB" id="A0A976FJL0"/>